<name>A0A0N5C9M4_STREA</name>
<evidence type="ECO:0000313" key="1">
    <source>
        <dbReference type="Proteomes" id="UP000046392"/>
    </source>
</evidence>
<accession>A0A0N5C9M4</accession>
<dbReference type="AlphaFoldDB" id="A0A0N5C9M4"/>
<organism evidence="1 2">
    <name type="scientific">Strongyloides papillosus</name>
    <name type="common">Intestinal threadworm</name>
    <dbReference type="NCBI Taxonomy" id="174720"/>
    <lineage>
        <taxon>Eukaryota</taxon>
        <taxon>Metazoa</taxon>
        <taxon>Ecdysozoa</taxon>
        <taxon>Nematoda</taxon>
        <taxon>Chromadorea</taxon>
        <taxon>Rhabditida</taxon>
        <taxon>Tylenchina</taxon>
        <taxon>Panagrolaimomorpha</taxon>
        <taxon>Strongyloidoidea</taxon>
        <taxon>Strongyloididae</taxon>
        <taxon>Strongyloides</taxon>
    </lineage>
</organism>
<keyword evidence="1" id="KW-1185">Reference proteome</keyword>
<dbReference type="Proteomes" id="UP000046392">
    <property type="component" value="Unplaced"/>
</dbReference>
<dbReference type="WBParaSite" id="SPAL_0001460350.1">
    <property type="protein sequence ID" value="SPAL_0001460350.1"/>
    <property type="gene ID" value="SPAL_0001460350"/>
</dbReference>
<reference evidence="2" key="1">
    <citation type="submission" date="2017-02" db="UniProtKB">
        <authorList>
            <consortium name="WormBaseParasite"/>
        </authorList>
    </citation>
    <scope>IDENTIFICATION</scope>
</reference>
<evidence type="ECO:0000313" key="2">
    <source>
        <dbReference type="WBParaSite" id="SPAL_0001460350.1"/>
    </source>
</evidence>
<sequence length="90" mass="10744">MNKITAWIRELEKLKETLSYRSKMKYVLSAVRHLKHHPELTEKYLKCKDTHEAYLKFQKTVLSALTKKMESQLPTKTKTDVPKQQKKIQK</sequence>
<protein>
    <submittedName>
        <fullName evidence="2">CHAD domain-containing protein</fullName>
    </submittedName>
</protein>
<proteinExistence type="predicted"/>